<comment type="similarity">
    <text evidence="1">Belongs to the bacterial ring-hydroxylating dioxygenase alpha subunit family.</text>
</comment>
<dbReference type="SUPFAM" id="SSF55961">
    <property type="entry name" value="Bet v1-like"/>
    <property type="match status" value="1"/>
</dbReference>
<keyword evidence="6" id="KW-0408">Iron</keyword>
<accession>A0A1E3R4I5</accession>
<evidence type="ECO:0000256" key="1">
    <source>
        <dbReference type="ARBA" id="ARBA00008751"/>
    </source>
</evidence>
<dbReference type="GO" id="GO:0004497">
    <property type="term" value="F:monooxygenase activity"/>
    <property type="evidence" value="ECO:0007669"/>
    <property type="project" value="UniProtKB-ARBA"/>
</dbReference>
<evidence type="ECO:0000256" key="5">
    <source>
        <dbReference type="ARBA" id="ARBA00023002"/>
    </source>
</evidence>
<dbReference type="GO" id="GO:0051537">
    <property type="term" value="F:2 iron, 2 sulfur cluster binding"/>
    <property type="evidence" value="ECO:0007669"/>
    <property type="project" value="UniProtKB-KW"/>
</dbReference>
<dbReference type="InterPro" id="IPR017941">
    <property type="entry name" value="Rieske_2Fe-2S"/>
</dbReference>
<dbReference type="InterPro" id="IPR001663">
    <property type="entry name" value="Rng_hydr_dOase-A"/>
</dbReference>
<evidence type="ECO:0000259" key="9">
    <source>
        <dbReference type="PROSITE" id="PS51296"/>
    </source>
</evidence>
<comment type="caution">
    <text evidence="10">The sequence shown here is derived from an EMBL/GenBank/DDBJ whole genome shotgun (WGS) entry which is preliminary data.</text>
</comment>
<dbReference type="GO" id="GO:0005506">
    <property type="term" value="F:iron ion binding"/>
    <property type="evidence" value="ECO:0007669"/>
    <property type="project" value="InterPro"/>
</dbReference>
<dbReference type="Proteomes" id="UP000094243">
    <property type="component" value="Unassembled WGS sequence"/>
</dbReference>
<dbReference type="InterPro" id="IPR015881">
    <property type="entry name" value="ARHD_Rieske_2Fe_2S"/>
</dbReference>
<dbReference type="Gene3D" id="3.90.380.10">
    <property type="entry name" value="Naphthalene 1,2-dioxygenase Alpha Subunit, Chain A, domain 1"/>
    <property type="match status" value="1"/>
</dbReference>
<keyword evidence="7" id="KW-0411">Iron-sulfur</keyword>
<evidence type="ECO:0000256" key="7">
    <source>
        <dbReference type="ARBA" id="ARBA00023014"/>
    </source>
</evidence>
<dbReference type="PRINTS" id="PR00090">
    <property type="entry name" value="RNGDIOXGNASE"/>
</dbReference>
<keyword evidence="3" id="KW-0479">Metal-binding</keyword>
<dbReference type="GO" id="GO:0051213">
    <property type="term" value="F:dioxygenase activity"/>
    <property type="evidence" value="ECO:0007669"/>
    <property type="project" value="UniProtKB-KW"/>
</dbReference>
<evidence type="ECO:0000256" key="6">
    <source>
        <dbReference type="ARBA" id="ARBA00023004"/>
    </source>
</evidence>
<keyword evidence="2" id="KW-0001">2Fe-2S</keyword>
<gene>
    <name evidence="10" type="ORF">BHQ17_25645</name>
</gene>
<evidence type="ECO:0000256" key="2">
    <source>
        <dbReference type="ARBA" id="ARBA00022714"/>
    </source>
</evidence>
<evidence type="ECO:0000313" key="10">
    <source>
        <dbReference type="EMBL" id="ODQ84838.1"/>
    </source>
</evidence>
<feature type="domain" description="Rieske" evidence="9">
    <location>
        <begin position="33"/>
        <end position="120"/>
    </location>
</feature>
<evidence type="ECO:0000256" key="4">
    <source>
        <dbReference type="ARBA" id="ARBA00022964"/>
    </source>
</evidence>
<keyword evidence="5" id="KW-0560">Oxidoreductase</keyword>
<proteinExistence type="inferred from homology"/>
<dbReference type="SUPFAM" id="SSF50022">
    <property type="entry name" value="ISP domain"/>
    <property type="match status" value="1"/>
</dbReference>
<evidence type="ECO:0000256" key="3">
    <source>
        <dbReference type="ARBA" id="ARBA00022723"/>
    </source>
</evidence>
<name>A0A1E3R4I5_9MYCO</name>
<keyword evidence="11" id="KW-1185">Reference proteome</keyword>
<dbReference type="PROSITE" id="PS00570">
    <property type="entry name" value="RING_HYDROXYL_ALPHA"/>
    <property type="match status" value="1"/>
</dbReference>
<evidence type="ECO:0000313" key="11">
    <source>
        <dbReference type="Proteomes" id="UP000094243"/>
    </source>
</evidence>
<evidence type="ECO:0000256" key="8">
    <source>
        <dbReference type="ARBA" id="ARBA00023027"/>
    </source>
</evidence>
<organism evidence="10 11">
    <name type="scientific">Mycolicibacterium holsaticum</name>
    <dbReference type="NCBI Taxonomy" id="152142"/>
    <lineage>
        <taxon>Bacteria</taxon>
        <taxon>Bacillati</taxon>
        <taxon>Actinomycetota</taxon>
        <taxon>Actinomycetes</taxon>
        <taxon>Mycobacteriales</taxon>
        <taxon>Mycobacteriaceae</taxon>
        <taxon>Mycolicibacterium</taxon>
    </lineage>
</organism>
<dbReference type="PROSITE" id="PS51296">
    <property type="entry name" value="RIESKE"/>
    <property type="match status" value="1"/>
</dbReference>
<reference evidence="11" key="1">
    <citation type="submission" date="2016-09" db="EMBL/GenBank/DDBJ databases">
        <authorList>
            <person name="Greninger A.L."/>
            <person name="Jerome K.R."/>
            <person name="Mcnair B."/>
            <person name="Wallis C."/>
            <person name="Fang F."/>
        </authorList>
    </citation>
    <scope>NUCLEOTIDE SEQUENCE [LARGE SCALE GENOMIC DNA]</scope>
    <source>
        <strain evidence="11">M7</strain>
    </source>
</reference>
<protein>
    <submittedName>
        <fullName evidence="10">Photosystem I reaction center subunit VIII</fullName>
    </submittedName>
</protein>
<dbReference type="InterPro" id="IPR036922">
    <property type="entry name" value="Rieske_2Fe-2S_sf"/>
</dbReference>
<dbReference type="AlphaFoldDB" id="A0A1E3R4I5"/>
<keyword evidence="8" id="KW-0520">NAD</keyword>
<dbReference type="Pfam" id="PF00355">
    <property type="entry name" value="Rieske"/>
    <property type="match status" value="1"/>
</dbReference>
<sequence>MHDDLGRGMLPSRIFNDPEIHSLEMERIFARCWIFVGHVSEVASPGDYVLRYIGQDEFIVARDEMNEINVLYNRCMHRGSPVCRSEKGNTTHFRCPYHAWIYKNTGEWNGAPLRAKAYRNFDAQQWGLRKAPHVDTTHGLIFASLDPEAPTLAEYLGDMTWYLDVIFGLVPDGMRVLGEPQRWQVPTNWKMGADNFVGDSYHVASLHRSIEEVGAFPNIEITGGNGPGRHVYFPEGHGLLLNSGYLPDPWDRGGFPPEVAAMFDLERLSPSQRDFVSSLAVTHFLIFPNLAFLRVPAVTAPGEMPAVFTLLRQWQPLAPDQIVNWNWMLGWDSAPPDFTEAGYIGGLSQHGPSGILEQDDGLAWSGAPDVGRSPFARKNDVKFNYQLGFGDAAHYDVDAEYRFPGIATTTMLGEAPQRTMYGRWLTEMMRP</sequence>
<dbReference type="Pfam" id="PF00848">
    <property type="entry name" value="Ring_hydroxyl_A"/>
    <property type="match status" value="1"/>
</dbReference>
<dbReference type="EMBL" id="MIGZ01000232">
    <property type="protein sequence ID" value="ODQ84838.1"/>
    <property type="molecule type" value="Genomic_DNA"/>
</dbReference>
<dbReference type="Gene3D" id="2.102.10.10">
    <property type="entry name" value="Rieske [2Fe-2S] iron-sulphur domain"/>
    <property type="match status" value="1"/>
</dbReference>
<dbReference type="PANTHER" id="PTHR43756:SF1">
    <property type="entry name" value="3-PHENYLPROPIONATE_CINNAMIC ACID DIOXYGENASE SUBUNIT ALPHA"/>
    <property type="match status" value="1"/>
</dbReference>
<dbReference type="GO" id="GO:0016705">
    <property type="term" value="F:oxidoreductase activity, acting on paired donors, with incorporation or reduction of molecular oxygen"/>
    <property type="evidence" value="ECO:0007669"/>
    <property type="project" value="UniProtKB-ARBA"/>
</dbReference>
<dbReference type="InterPro" id="IPR015879">
    <property type="entry name" value="Ring_hydroxy_dOase_asu_C_dom"/>
</dbReference>
<keyword evidence="4" id="KW-0223">Dioxygenase</keyword>
<dbReference type="PANTHER" id="PTHR43756">
    <property type="entry name" value="CHOLINE MONOOXYGENASE, CHLOROPLASTIC"/>
    <property type="match status" value="1"/>
</dbReference>